<dbReference type="Gene3D" id="3.10.300.10">
    <property type="entry name" value="Methylpurine-DNA glycosylase (MPG)"/>
    <property type="match status" value="1"/>
</dbReference>
<dbReference type="InterPro" id="IPR011034">
    <property type="entry name" value="Formyl_transferase-like_C_sf"/>
</dbReference>
<evidence type="ECO:0000256" key="2">
    <source>
        <dbReference type="ARBA" id="ARBA00022763"/>
    </source>
</evidence>
<dbReference type="EC" id="3.2.2.-" evidence="5"/>
<dbReference type="GO" id="GO:0003905">
    <property type="term" value="F:alkylbase DNA N-glycosylase activity"/>
    <property type="evidence" value="ECO:0007669"/>
    <property type="project" value="UniProtKB-EC"/>
</dbReference>
<sequence>MTSCPPSDFFDRNASHVAADLIGWQFLIDEVGGAIVETEAYAIDDPASHSFSGKTLSNRSMFGRPGSIYIYRSYGLHWCLNFVCEPGSAVLIRALRPLQGIEVMQQRRGLQDIRRLCSGPGRLCQALAITGSMDGLALTSEICTLIATGTTPDVEIGSRIGITKGADIPWRFGERGSPFLSKKF</sequence>
<comment type="caution">
    <text evidence="6">The sequence shown here is derived from an EMBL/GenBank/DDBJ whole genome shotgun (WGS) entry which is preliminary data.</text>
</comment>
<reference evidence="6 7" key="1">
    <citation type="submission" date="2023-07" db="EMBL/GenBank/DDBJ databases">
        <title>Genomic Encyclopedia of Type Strains, Phase IV (KMG-IV): sequencing the most valuable type-strain genomes for metagenomic binning, comparative biology and taxonomic classification.</title>
        <authorList>
            <person name="Goeker M."/>
        </authorList>
    </citation>
    <scope>NUCLEOTIDE SEQUENCE [LARGE SCALE GENOMIC DNA]</scope>
    <source>
        <strain evidence="6 7">DSM 1112</strain>
    </source>
</reference>
<evidence type="ECO:0000256" key="5">
    <source>
        <dbReference type="HAMAP-Rule" id="MF_00527"/>
    </source>
</evidence>
<proteinExistence type="inferred from homology"/>
<keyword evidence="4 5" id="KW-0234">DNA repair</keyword>
<dbReference type="NCBIfam" id="NF002003">
    <property type="entry name" value="PRK00802.1-3"/>
    <property type="match status" value="1"/>
</dbReference>
<evidence type="ECO:0000256" key="3">
    <source>
        <dbReference type="ARBA" id="ARBA00022801"/>
    </source>
</evidence>
<name>A0ABU0BXE9_9HYPH</name>
<evidence type="ECO:0000256" key="1">
    <source>
        <dbReference type="ARBA" id="ARBA00009232"/>
    </source>
</evidence>
<dbReference type="PANTHER" id="PTHR10429:SF0">
    <property type="entry name" value="DNA-3-METHYLADENINE GLYCOSYLASE"/>
    <property type="match status" value="1"/>
</dbReference>
<dbReference type="SUPFAM" id="SSF50486">
    <property type="entry name" value="FMT C-terminal domain-like"/>
    <property type="match status" value="1"/>
</dbReference>
<dbReference type="InterPro" id="IPR036995">
    <property type="entry name" value="MPG_sf"/>
</dbReference>
<evidence type="ECO:0000256" key="4">
    <source>
        <dbReference type="ARBA" id="ARBA00023204"/>
    </source>
</evidence>
<comment type="similarity">
    <text evidence="1 5">Belongs to the DNA glycosylase MPG family.</text>
</comment>
<dbReference type="InterPro" id="IPR003180">
    <property type="entry name" value="MPG"/>
</dbReference>
<accession>A0ABU0BXE9</accession>
<keyword evidence="6" id="KW-0326">Glycosidase</keyword>
<evidence type="ECO:0000313" key="6">
    <source>
        <dbReference type="EMBL" id="MDQ0322326.1"/>
    </source>
</evidence>
<dbReference type="NCBIfam" id="TIGR00567">
    <property type="entry name" value="3mg"/>
    <property type="match status" value="1"/>
</dbReference>
<keyword evidence="2 5" id="KW-0227">DNA damage</keyword>
<dbReference type="Proteomes" id="UP001230207">
    <property type="component" value="Unassembled WGS sequence"/>
</dbReference>
<dbReference type="Pfam" id="PF02245">
    <property type="entry name" value="Pur_DNA_glyco"/>
    <property type="match status" value="1"/>
</dbReference>
<protein>
    <recommendedName>
        <fullName evidence="5">Putative 3-methyladenine DNA glycosylase</fullName>
        <ecNumber evidence="5">3.2.2.-</ecNumber>
    </recommendedName>
</protein>
<dbReference type="RefSeq" id="WP_307233869.1">
    <property type="nucleotide sequence ID" value="NZ_JAUSVF010000002.1"/>
</dbReference>
<keyword evidence="7" id="KW-1185">Reference proteome</keyword>
<organism evidence="6 7">
    <name type="scientific">Pararhizobium capsulatum DSM 1112</name>
    <dbReference type="NCBI Taxonomy" id="1121113"/>
    <lineage>
        <taxon>Bacteria</taxon>
        <taxon>Pseudomonadati</taxon>
        <taxon>Pseudomonadota</taxon>
        <taxon>Alphaproteobacteria</taxon>
        <taxon>Hyphomicrobiales</taxon>
        <taxon>Rhizobiaceae</taxon>
        <taxon>Rhizobium/Agrobacterium group</taxon>
        <taxon>Pararhizobium</taxon>
    </lineage>
</organism>
<gene>
    <name evidence="6" type="ORF">QO002_004532</name>
</gene>
<dbReference type="EMBL" id="JAUSVF010000002">
    <property type="protein sequence ID" value="MDQ0322326.1"/>
    <property type="molecule type" value="Genomic_DNA"/>
</dbReference>
<dbReference type="HAMAP" id="MF_00527">
    <property type="entry name" value="3MGH"/>
    <property type="match status" value="1"/>
</dbReference>
<keyword evidence="3 5" id="KW-0378">Hydrolase</keyword>
<evidence type="ECO:0000313" key="7">
    <source>
        <dbReference type="Proteomes" id="UP001230207"/>
    </source>
</evidence>
<dbReference type="PANTHER" id="PTHR10429">
    <property type="entry name" value="DNA-3-METHYLADENINE GLYCOSYLASE"/>
    <property type="match status" value="1"/>
</dbReference>
<dbReference type="CDD" id="cd00540">
    <property type="entry name" value="AAG"/>
    <property type="match status" value="1"/>
</dbReference>